<evidence type="ECO:0000313" key="3">
    <source>
        <dbReference type="Proteomes" id="UP001187531"/>
    </source>
</evidence>
<dbReference type="Pfam" id="PF13843">
    <property type="entry name" value="DDE_Tnp_1_7"/>
    <property type="match status" value="1"/>
</dbReference>
<dbReference type="EMBL" id="JAVRJZ010000001">
    <property type="protein sequence ID" value="KAK2727350.1"/>
    <property type="molecule type" value="Genomic_DNA"/>
</dbReference>
<dbReference type="InterPro" id="IPR029526">
    <property type="entry name" value="PGBD"/>
</dbReference>
<dbReference type="Proteomes" id="UP001187531">
    <property type="component" value="Unassembled WGS sequence"/>
</dbReference>
<dbReference type="AlphaFoldDB" id="A0AA88LM24"/>
<name>A0AA88LM24_ARTSF</name>
<keyword evidence="3" id="KW-1185">Reference proteome</keyword>
<comment type="caution">
    <text evidence="2">The sequence shown here is derived from an EMBL/GenBank/DDBJ whole genome shotgun (WGS) entry which is preliminary data.</text>
</comment>
<dbReference type="PANTHER" id="PTHR46599:SF3">
    <property type="entry name" value="PIGGYBAC TRANSPOSABLE ELEMENT-DERIVED PROTEIN 4"/>
    <property type="match status" value="1"/>
</dbReference>
<proteinExistence type="predicted"/>
<accession>A0AA88LM24</accession>
<protein>
    <recommendedName>
        <fullName evidence="1">PiggyBac transposable element-derived protein domain-containing protein</fullName>
    </recommendedName>
</protein>
<reference evidence="2" key="1">
    <citation type="submission" date="2023-07" db="EMBL/GenBank/DDBJ databases">
        <title>Chromosome-level genome assembly of Artemia franciscana.</title>
        <authorList>
            <person name="Jo E."/>
        </authorList>
    </citation>
    <scope>NUCLEOTIDE SEQUENCE</scope>
    <source>
        <tissue evidence="2">Whole body</tissue>
    </source>
</reference>
<evidence type="ECO:0000259" key="1">
    <source>
        <dbReference type="Pfam" id="PF13843"/>
    </source>
</evidence>
<dbReference type="PANTHER" id="PTHR46599">
    <property type="entry name" value="PIGGYBAC TRANSPOSABLE ELEMENT-DERIVED PROTEIN 4"/>
    <property type="match status" value="1"/>
</dbReference>
<organism evidence="2 3">
    <name type="scientific">Artemia franciscana</name>
    <name type="common">Brine shrimp</name>
    <name type="synonym">Artemia sanfranciscana</name>
    <dbReference type="NCBI Taxonomy" id="6661"/>
    <lineage>
        <taxon>Eukaryota</taxon>
        <taxon>Metazoa</taxon>
        <taxon>Ecdysozoa</taxon>
        <taxon>Arthropoda</taxon>
        <taxon>Crustacea</taxon>
        <taxon>Branchiopoda</taxon>
        <taxon>Anostraca</taxon>
        <taxon>Artemiidae</taxon>
        <taxon>Artemia</taxon>
    </lineage>
</organism>
<sequence length="183" mass="21149">MSRNRLEDILRHLHVRDNLTITAGQEDRLFKLGPMIDLLNFRFKQGYKLWCLACMSGYVYNFEVYQGKFQAIKDDLGFGLGGRVVRQMIECLTKKEHIVIFDNFFSSISLLEKLKEDCIFECCTIHSNRKGLPVFAPDRALNRGSFDQKHCGSIGVYKWKDPKTVLFASNYHGTEVASVKRKN</sequence>
<evidence type="ECO:0000313" key="2">
    <source>
        <dbReference type="EMBL" id="KAK2727350.1"/>
    </source>
</evidence>
<gene>
    <name evidence="2" type="ORF">QYM36_007999</name>
</gene>
<feature type="domain" description="PiggyBac transposable element-derived protein" evidence="1">
    <location>
        <begin position="44"/>
        <end position="182"/>
    </location>
</feature>